<proteinExistence type="predicted"/>
<evidence type="ECO:0000313" key="1">
    <source>
        <dbReference type="EMBL" id="MDI3384706.1"/>
    </source>
</evidence>
<reference evidence="1 2" key="1">
    <citation type="submission" date="2023-05" db="EMBL/GenBank/DDBJ databases">
        <title>Draft genome sequence of Streptomyces sp. B-S-A8 isolated from a cave soil in Thailand.</title>
        <authorList>
            <person name="Chamroensaksri N."/>
            <person name="Muangham S."/>
        </authorList>
    </citation>
    <scope>NUCLEOTIDE SEQUENCE [LARGE SCALE GENOMIC DNA]</scope>
    <source>
        <strain evidence="1 2">B-S-A8</strain>
    </source>
</reference>
<protein>
    <recommendedName>
        <fullName evidence="3">Secreted protein</fullName>
    </recommendedName>
</protein>
<name>A0ABT6RJV4_9ACTN</name>
<keyword evidence="2" id="KW-1185">Reference proteome</keyword>
<evidence type="ECO:0000313" key="2">
    <source>
        <dbReference type="Proteomes" id="UP001224661"/>
    </source>
</evidence>
<organism evidence="1 2">
    <name type="scientific">Streptomyces solicavernae</name>
    <dbReference type="NCBI Taxonomy" id="3043614"/>
    <lineage>
        <taxon>Bacteria</taxon>
        <taxon>Bacillati</taxon>
        <taxon>Actinomycetota</taxon>
        <taxon>Actinomycetes</taxon>
        <taxon>Kitasatosporales</taxon>
        <taxon>Streptomycetaceae</taxon>
        <taxon>Streptomyces</taxon>
    </lineage>
</organism>
<dbReference type="EMBL" id="JASCIR010000001">
    <property type="protein sequence ID" value="MDI3384706.1"/>
    <property type="molecule type" value="Genomic_DNA"/>
</dbReference>
<gene>
    <name evidence="1" type="ORF">QIS99_00500</name>
</gene>
<dbReference type="RefSeq" id="WP_282509218.1">
    <property type="nucleotide sequence ID" value="NZ_JASCIR010000001.1"/>
</dbReference>
<comment type="caution">
    <text evidence="1">The sequence shown here is derived from an EMBL/GenBank/DDBJ whole genome shotgun (WGS) entry which is preliminary data.</text>
</comment>
<dbReference type="Proteomes" id="UP001224661">
    <property type="component" value="Unassembled WGS sequence"/>
</dbReference>
<evidence type="ECO:0008006" key="3">
    <source>
        <dbReference type="Google" id="ProtNLM"/>
    </source>
</evidence>
<accession>A0ABT6RJV4</accession>
<sequence>MLVRPARRPRPALAALVAGALLACAYLMWGPAHTTMAMTMAEPMPGMTAEAMTAEAMTAEAMTAEVAHAEREQGLHAMAPAPDECPAMSMDCPLTTAHTPLFVAPAAAPGTDTLAVPPVSAEPLSAAAVDDGCAWPRAPDPVALLCVSRT</sequence>
<dbReference type="PROSITE" id="PS51257">
    <property type="entry name" value="PROKAR_LIPOPROTEIN"/>
    <property type="match status" value="1"/>
</dbReference>